<protein>
    <submittedName>
        <fullName evidence="1">Uncharacterized protein</fullName>
    </submittedName>
</protein>
<comment type="caution">
    <text evidence="1">The sequence shown here is derived from an EMBL/GenBank/DDBJ whole genome shotgun (WGS) entry which is preliminary data.</text>
</comment>
<evidence type="ECO:0000313" key="2">
    <source>
        <dbReference type="Proteomes" id="UP001066276"/>
    </source>
</evidence>
<evidence type="ECO:0000313" key="1">
    <source>
        <dbReference type="EMBL" id="KAJ1184643.1"/>
    </source>
</evidence>
<gene>
    <name evidence="1" type="ORF">NDU88_001446</name>
</gene>
<dbReference type="AlphaFoldDB" id="A0AAV7UA79"/>
<dbReference type="EMBL" id="JANPWB010000005">
    <property type="protein sequence ID" value="KAJ1184643.1"/>
    <property type="molecule type" value="Genomic_DNA"/>
</dbReference>
<keyword evidence="2" id="KW-1185">Reference proteome</keyword>
<dbReference type="Proteomes" id="UP001066276">
    <property type="component" value="Chromosome 3_1"/>
</dbReference>
<name>A0AAV7UA79_PLEWA</name>
<organism evidence="1 2">
    <name type="scientific">Pleurodeles waltl</name>
    <name type="common">Iberian ribbed newt</name>
    <dbReference type="NCBI Taxonomy" id="8319"/>
    <lineage>
        <taxon>Eukaryota</taxon>
        <taxon>Metazoa</taxon>
        <taxon>Chordata</taxon>
        <taxon>Craniata</taxon>
        <taxon>Vertebrata</taxon>
        <taxon>Euteleostomi</taxon>
        <taxon>Amphibia</taxon>
        <taxon>Batrachia</taxon>
        <taxon>Caudata</taxon>
        <taxon>Salamandroidea</taxon>
        <taxon>Salamandridae</taxon>
        <taxon>Pleurodelinae</taxon>
        <taxon>Pleurodeles</taxon>
    </lineage>
</organism>
<sequence>MQIAQAHKVLTASLSLSPGPASGVFRRTVTRGAPAGVDASAVFVYPEHRAAGQCPPGRSYDGAWRQVKAAAVNLMFTLQEVSLTH</sequence>
<reference evidence="1" key="1">
    <citation type="journal article" date="2022" name="bioRxiv">
        <title>Sequencing and chromosome-scale assembly of the giantPleurodeles waltlgenome.</title>
        <authorList>
            <person name="Brown T."/>
            <person name="Elewa A."/>
            <person name="Iarovenko S."/>
            <person name="Subramanian E."/>
            <person name="Araus A.J."/>
            <person name="Petzold A."/>
            <person name="Susuki M."/>
            <person name="Suzuki K.-i.T."/>
            <person name="Hayashi T."/>
            <person name="Toyoda A."/>
            <person name="Oliveira C."/>
            <person name="Osipova E."/>
            <person name="Leigh N.D."/>
            <person name="Simon A."/>
            <person name="Yun M.H."/>
        </authorList>
    </citation>
    <scope>NUCLEOTIDE SEQUENCE</scope>
    <source>
        <strain evidence="1">20211129_DDA</strain>
        <tissue evidence="1">Liver</tissue>
    </source>
</reference>
<proteinExistence type="predicted"/>
<accession>A0AAV7UA79</accession>